<accession>A0A7D9H3A9</accession>
<dbReference type="EMBL" id="LR633967">
    <property type="protein sequence ID" value="VUX55325.1"/>
    <property type="molecule type" value="Genomic_DNA"/>
</dbReference>
<organism evidence="1">
    <name type="scientific">uncultured Woeseiaceae bacterium</name>
    <dbReference type="NCBI Taxonomy" id="1983305"/>
    <lineage>
        <taxon>Bacteria</taxon>
        <taxon>Pseudomonadati</taxon>
        <taxon>Pseudomonadota</taxon>
        <taxon>Gammaproteobacteria</taxon>
        <taxon>Woeseiales</taxon>
        <taxon>Woeseiaceae</taxon>
        <taxon>environmental samples</taxon>
    </lineage>
</organism>
<gene>
    <name evidence="1" type="ORF">JTBM06_V1_10044</name>
</gene>
<proteinExistence type="predicted"/>
<evidence type="ECO:0000313" key="1">
    <source>
        <dbReference type="EMBL" id="VUX55325.1"/>
    </source>
</evidence>
<name>A0A7D9H3A9_9GAMM</name>
<protein>
    <submittedName>
        <fullName evidence="1">Uncharacterized protein</fullName>
    </submittedName>
</protein>
<dbReference type="InterPro" id="IPR016541">
    <property type="entry name" value="UCP008505"/>
</dbReference>
<dbReference type="Pfam" id="PF14367">
    <property type="entry name" value="DUF4411"/>
    <property type="match status" value="1"/>
</dbReference>
<dbReference type="AlphaFoldDB" id="A0A7D9H3A9"/>
<sequence>MIYLLDANVLIDANRDYYAIDRVPEFWAWLVYQGIIDAVKIPIEIYEEIKDGDDALALWAKDNATEDALLLNEAADPTVVATITNEGYAADLKDDEIEKVGRDPFLISYAMIDPNDRTVVTTEVSRPTRQRANRHIPDVCGTFELRCRNTFEFVRELNFSTNWQQN</sequence>
<reference evidence="1" key="1">
    <citation type="submission" date="2019-07" db="EMBL/GenBank/DDBJ databases">
        <authorList>
            <person name="Weber M."/>
            <person name="Kostadinov I."/>
            <person name="Kostadinov D I."/>
        </authorList>
    </citation>
    <scope>NUCLEOTIDE SEQUENCE</scope>
    <source>
        <strain evidence="1">Gfbio:sag-sample-m06:053724c1-46a9-4a36-b237-ea2bf867836b</strain>
    </source>
</reference>